<protein>
    <submittedName>
        <fullName evidence="1">Uncharacterized protein</fullName>
    </submittedName>
</protein>
<evidence type="ECO:0000313" key="1">
    <source>
        <dbReference type="EMBL" id="KAE9390782.1"/>
    </source>
</evidence>
<keyword evidence="2" id="KW-1185">Reference proteome</keyword>
<dbReference type="OrthoDB" id="198977at2759"/>
<dbReference type="EMBL" id="ML769647">
    <property type="protein sequence ID" value="KAE9390782.1"/>
    <property type="molecule type" value="Genomic_DNA"/>
</dbReference>
<sequence>MKGLIGDDTPLLQSPEISGPVDHVLAFSTRLIYLLSSAALIPSFFFVPADGPVTPAAPEEDDDPTQMLLQILEEHLSLALLSRLKTDTSDLELRGSCGSAGLFELVWVGNRIMYEYNREPGEITRATTSPILNRLVLGRMARLREDECFKAISTETRTVLSYLCALQATAHHFCCNCLIESGRWRLSISGHRIIYNFALEIVQSGLSTDPNQLASTSVSSAEAAMLISSPQDTLHNGAEIAALGLDLDSLRAALQASEGKQNETDKKQEDLLLGWKYLKDEAEDESDEDDE</sequence>
<dbReference type="AlphaFoldDB" id="A0A6A4GY12"/>
<evidence type="ECO:0000313" key="2">
    <source>
        <dbReference type="Proteomes" id="UP000799118"/>
    </source>
</evidence>
<gene>
    <name evidence="1" type="ORF">BT96DRAFT_1001986</name>
</gene>
<organism evidence="1 2">
    <name type="scientific">Gymnopus androsaceus JB14</name>
    <dbReference type="NCBI Taxonomy" id="1447944"/>
    <lineage>
        <taxon>Eukaryota</taxon>
        <taxon>Fungi</taxon>
        <taxon>Dikarya</taxon>
        <taxon>Basidiomycota</taxon>
        <taxon>Agaricomycotina</taxon>
        <taxon>Agaricomycetes</taxon>
        <taxon>Agaricomycetidae</taxon>
        <taxon>Agaricales</taxon>
        <taxon>Marasmiineae</taxon>
        <taxon>Omphalotaceae</taxon>
        <taxon>Gymnopus</taxon>
    </lineage>
</organism>
<reference evidence="1" key="1">
    <citation type="journal article" date="2019" name="Environ. Microbiol.">
        <title>Fungal ecological strategies reflected in gene transcription - a case study of two litter decomposers.</title>
        <authorList>
            <person name="Barbi F."/>
            <person name="Kohler A."/>
            <person name="Barry K."/>
            <person name="Baskaran P."/>
            <person name="Daum C."/>
            <person name="Fauchery L."/>
            <person name="Ihrmark K."/>
            <person name="Kuo A."/>
            <person name="LaButti K."/>
            <person name="Lipzen A."/>
            <person name="Morin E."/>
            <person name="Grigoriev I.V."/>
            <person name="Henrissat B."/>
            <person name="Lindahl B."/>
            <person name="Martin F."/>
        </authorList>
    </citation>
    <scope>NUCLEOTIDE SEQUENCE</scope>
    <source>
        <strain evidence="1">JB14</strain>
    </source>
</reference>
<proteinExistence type="predicted"/>
<accession>A0A6A4GY12</accession>
<name>A0A6A4GY12_9AGAR</name>
<dbReference type="Proteomes" id="UP000799118">
    <property type="component" value="Unassembled WGS sequence"/>
</dbReference>